<sequence length="112" mass="11908">MRSGPFVQVAGQGPADPATGEYVHLGDVRAQTRQTLANVHAVLREAGADLADVVMFRAYLSTRDDFAAFDEAYGAYLDEHDGASVRPARTTVVVGLPHPDMLVEIDALAVVG</sequence>
<dbReference type="RefSeq" id="WP_348525562.1">
    <property type="nucleotide sequence ID" value="NZ_BSUM01000001.1"/>
</dbReference>
<dbReference type="GO" id="GO:0019239">
    <property type="term" value="F:deaminase activity"/>
    <property type="evidence" value="ECO:0007669"/>
    <property type="project" value="TreeGrafter"/>
</dbReference>
<dbReference type="Pfam" id="PF01042">
    <property type="entry name" value="Ribonuc_L-PSP"/>
    <property type="match status" value="1"/>
</dbReference>
<dbReference type="InterPro" id="IPR006175">
    <property type="entry name" value="YjgF/YER057c/UK114"/>
</dbReference>
<proteinExistence type="predicted"/>
<accession>A0AA37XF63</accession>
<evidence type="ECO:0000313" key="1">
    <source>
        <dbReference type="EMBL" id="GMA32101.1"/>
    </source>
</evidence>
<keyword evidence="2" id="KW-1185">Reference proteome</keyword>
<protein>
    <submittedName>
        <fullName evidence="1">Reactive intermediate/imine deaminase</fullName>
    </submittedName>
</protein>
<dbReference type="CDD" id="cd00448">
    <property type="entry name" value="YjgF_YER057c_UK114_family"/>
    <property type="match status" value="1"/>
</dbReference>
<dbReference type="InterPro" id="IPR035959">
    <property type="entry name" value="RutC-like_sf"/>
</dbReference>
<evidence type="ECO:0000313" key="2">
    <source>
        <dbReference type="Proteomes" id="UP001157161"/>
    </source>
</evidence>
<dbReference type="SUPFAM" id="SSF55298">
    <property type="entry name" value="YjgF-like"/>
    <property type="match status" value="1"/>
</dbReference>
<dbReference type="GO" id="GO:0005829">
    <property type="term" value="C:cytosol"/>
    <property type="evidence" value="ECO:0007669"/>
    <property type="project" value="TreeGrafter"/>
</dbReference>
<reference evidence="1" key="1">
    <citation type="journal article" date="2014" name="Int. J. Syst. Evol. Microbiol.">
        <title>Complete genome sequence of Corynebacterium casei LMG S-19264T (=DSM 44701T), isolated from a smear-ripened cheese.</title>
        <authorList>
            <consortium name="US DOE Joint Genome Institute (JGI-PGF)"/>
            <person name="Walter F."/>
            <person name="Albersmeier A."/>
            <person name="Kalinowski J."/>
            <person name="Ruckert C."/>
        </authorList>
    </citation>
    <scope>NUCLEOTIDE SEQUENCE</scope>
    <source>
        <strain evidence="1">NBRC 112290</strain>
    </source>
</reference>
<dbReference type="Gene3D" id="3.30.1330.40">
    <property type="entry name" value="RutC-like"/>
    <property type="match status" value="1"/>
</dbReference>
<dbReference type="AlphaFoldDB" id="A0AA37XF63"/>
<comment type="caution">
    <text evidence="1">The sequence shown here is derived from an EMBL/GenBank/DDBJ whole genome shotgun (WGS) entry which is preliminary data.</text>
</comment>
<dbReference type="PANTHER" id="PTHR11803:SF39">
    <property type="entry name" value="2-IMINOBUTANOATE_2-IMINOPROPANOATE DEAMINASE"/>
    <property type="match status" value="1"/>
</dbReference>
<organism evidence="1 2">
    <name type="scientific">Litorihabitans aurantiacus</name>
    <dbReference type="NCBI Taxonomy" id="1930061"/>
    <lineage>
        <taxon>Bacteria</taxon>
        <taxon>Bacillati</taxon>
        <taxon>Actinomycetota</taxon>
        <taxon>Actinomycetes</taxon>
        <taxon>Micrococcales</taxon>
        <taxon>Beutenbergiaceae</taxon>
        <taxon>Litorihabitans</taxon>
    </lineage>
</organism>
<name>A0AA37XF63_9MICO</name>
<dbReference type="PANTHER" id="PTHR11803">
    <property type="entry name" value="2-IMINOBUTANOATE/2-IMINOPROPANOATE DEAMINASE RIDA"/>
    <property type="match status" value="1"/>
</dbReference>
<dbReference type="EMBL" id="BSUM01000001">
    <property type="protein sequence ID" value="GMA32101.1"/>
    <property type="molecule type" value="Genomic_DNA"/>
</dbReference>
<gene>
    <name evidence="1" type="ORF">GCM10025875_20930</name>
</gene>
<dbReference type="Proteomes" id="UP001157161">
    <property type="component" value="Unassembled WGS sequence"/>
</dbReference>
<reference evidence="1" key="2">
    <citation type="submission" date="2023-02" db="EMBL/GenBank/DDBJ databases">
        <authorList>
            <person name="Sun Q."/>
            <person name="Mori K."/>
        </authorList>
    </citation>
    <scope>NUCLEOTIDE SEQUENCE</scope>
    <source>
        <strain evidence="1">NBRC 112290</strain>
    </source>
</reference>